<reference evidence="2" key="1">
    <citation type="submission" date="2022-10" db="EMBL/GenBank/DDBJ databases">
        <title>The WGS of Solirubrobacter ginsenosidimutans DSM 21036.</title>
        <authorList>
            <person name="Jiang Z."/>
        </authorList>
    </citation>
    <scope>NUCLEOTIDE SEQUENCE</scope>
    <source>
        <strain evidence="2">DSM 21036</strain>
    </source>
</reference>
<name>A0A9X3N4Z0_9ACTN</name>
<accession>A0A9X3N4Z0</accession>
<evidence type="ECO:0000313" key="3">
    <source>
        <dbReference type="Proteomes" id="UP001149140"/>
    </source>
</evidence>
<sequence>MSILNLRRAGLAVAAVAVSLAVAAPAGANGGPVLPPGGRPYGQTYGQWEVDWWQWVLAQPADRNPVTDTTGAACAAGQPRGPVWFLAGTFGGAPVTRTCRVPSGRALLFPVANNGYFGFVDDPPEQRTEAFVRSITRQVTEATNLTATIDGVPVANIKARYYTESPLFRVVLGANNLLGEPAGFVLDPSGDAGYYLIVPALPRGRHTIRFTSTRPDTTVDVSYRLRVDCD</sequence>
<feature type="signal peptide" evidence="1">
    <location>
        <begin position="1"/>
        <end position="28"/>
    </location>
</feature>
<dbReference type="Proteomes" id="UP001149140">
    <property type="component" value="Unassembled WGS sequence"/>
</dbReference>
<feature type="chain" id="PRO_5040823657" description="Ig-like domain repeat protein" evidence="1">
    <location>
        <begin position="29"/>
        <end position="230"/>
    </location>
</feature>
<organism evidence="2 3">
    <name type="scientific">Solirubrobacter ginsenosidimutans</name>
    <dbReference type="NCBI Taxonomy" id="490573"/>
    <lineage>
        <taxon>Bacteria</taxon>
        <taxon>Bacillati</taxon>
        <taxon>Actinomycetota</taxon>
        <taxon>Thermoleophilia</taxon>
        <taxon>Solirubrobacterales</taxon>
        <taxon>Solirubrobacteraceae</taxon>
        <taxon>Solirubrobacter</taxon>
    </lineage>
</organism>
<dbReference type="AlphaFoldDB" id="A0A9X3N4Z0"/>
<gene>
    <name evidence="2" type="ORF">OM076_43510</name>
</gene>
<dbReference type="EMBL" id="JAPDOD010000093">
    <property type="protein sequence ID" value="MDA0167208.1"/>
    <property type="molecule type" value="Genomic_DNA"/>
</dbReference>
<keyword evidence="1" id="KW-0732">Signal</keyword>
<dbReference type="RefSeq" id="WP_270046458.1">
    <property type="nucleotide sequence ID" value="NZ_JAPDOD010000093.1"/>
</dbReference>
<evidence type="ECO:0000313" key="2">
    <source>
        <dbReference type="EMBL" id="MDA0167208.1"/>
    </source>
</evidence>
<proteinExistence type="predicted"/>
<evidence type="ECO:0000256" key="1">
    <source>
        <dbReference type="SAM" id="SignalP"/>
    </source>
</evidence>
<protein>
    <recommendedName>
        <fullName evidence="4">Ig-like domain repeat protein</fullName>
    </recommendedName>
</protein>
<keyword evidence="3" id="KW-1185">Reference proteome</keyword>
<comment type="caution">
    <text evidence="2">The sequence shown here is derived from an EMBL/GenBank/DDBJ whole genome shotgun (WGS) entry which is preliminary data.</text>
</comment>
<evidence type="ECO:0008006" key="4">
    <source>
        <dbReference type="Google" id="ProtNLM"/>
    </source>
</evidence>